<reference evidence="2" key="1">
    <citation type="submission" date="2008-12" db="EMBL/GenBank/DDBJ databases">
        <title>The effect of androgenic gland extracts and androgenic gland hormone-like protein RNAi in the giant freshwater prawn, Macrobrachium rosenbergii.</title>
        <authorList>
            <person name="Ma W.-M."/>
            <person name="Yang W.-J."/>
        </authorList>
    </citation>
    <scope>NUCLEOTIDE SEQUENCE</scope>
</reference>
<feature type="signal peptide" evidence="1">
    <location>
        <begin position="1"/>
        <end position="17"/>
    </location>
</feature>
<accession>B9VRH0</accession>
<gene>
    <name evidence="2" type="primary">MAL</name>
</gene>
<evidence type="ECO:0000313" key="2">
    <source>
        <dbReference type="EMBL" id="ACM18117.1"/>
    </source>
</evidence>
<evidence type="ECO:0000256" key="1">
    <source>
        <dbReference type="SAM" id="SignalP"/>
    </source>
</evidence>
<dbReference type="AlphaFoldDB" id="B9VRH0"/>
<proteinExistence type="evidence at transcript level"/>
<dbReference type="EMBL" id="FJ595507">
    <property type="protein sequence ID" value="ACM18117.1"/>
    <property type="molecule type" value="mRNA"/>
</dbReference>
<feature type="chain" id="PRO_5002893448" evidence="1">
    <location>
        <begin position="18"/>
        <end position="87"/>
    </location>
</feature>
<organism evidence="2">
    <name type="scientific">Macrobrachium rosenbergii</name>
    <name type="common">Giant fresh water prawn</name>
    <dbReference type="NCBI Taxonomy" id="79674"/>
    <lineage>
        <taxon>Eukaryota</taxon>
        <taxon>Metazoa</taxon>
        <taxon>Ecdysozoa</taxon>
        <taxon>Arthropoda</taxon>
        <taxon>Crustacea</taxon>
        <taxon>Multicrustacea</taxon>
        <taxon>Malacostraca</taxon>
        <taxon>Eumalacostraca</taxon>
        <taxon>Eucarida</taxon>
        <taxon>Decapoda</taxon>
        <taxon>Pleocyemata</taxon>
        <taxon>Caridea</taxon>
        <taxon>Palaemonoidea</taxon>
        <taxon>Palaemonidae</taxon>
        <taxon>Macrobrachium</taxon>
    </lineage>
</organism>
<name>B9VRH0_MACRS</name>
<protein>
    <submittedName>
        <fullName evidence="2">Androgenic gland hormone-like protein</fullName>
    </submittedName>
</protein>
<keyword evidence="1" id="KW-0732">Signal</keyword>
<reference evidence="2" key="2">
    <citation type="journal article" date="2010" name="Reproduction">
        <title>A novel terminal ampullae peptide is involved in the proteolytic activity of sperm in the prawn, Macrobrachium rosenbergii.</title>
        <authorList>
            <person name="Ma W.M."/>
            <person name="Qian Y.Q."/>
            <person name="Wang M.R."/>
            <person name="Yang F."/>
            <person name="Yang W.J."/>
        </authorList>
    </citation>
    <scope>NUCLEOTIDE SEQUENCE</scope>
</reference>
<sequence length="87" mass="10166">MKWFSLFLLMALVYVSGQQSVYDKSEEEQIEILGPLLRKLLMPRPRPVYQIHQLLRVHVQKCCNSQPMMDCCTPALCCDMNLECCEK</sequence>